<dbReference type="CDD" id="cd02248">
    <property type="entry name" value="Peptidase_C1A"/>
    <property type="match status" value="1"/>
</dbReference>
<dbReference type="Gene3D" id="3.90.70.10">
    <property type="entry name" value="Cysteine proteinases"/>
    <property type="match status" value="1"/>
</dbReference>
<name>A0AAV7Y7H4_9EUKA</name>
<dbReference type="SMART" id="SM00848">
    <property type="entry name" value="Inhibitor_I29"/>
    <property type="match status" value="1"/>
</dbReference>
<feature type="domain" description="Peptidase C1A papain C-terminal" evidence="4">
    <location>
        <begin position="139"/>
        <end position="352"/>
    </location>
</feature>
<dbReference type="GO" id="GO:0008234">
    <property type="term" value="F:cysteine-type peptidase activity"/>
    <property type="evidence" value="ECO:0007669"/>
    <property type="project" value="InterPro"/>
</dbReference>
<proteinExistence type="inferred from homology"/>
<dbReference type="SUPFAM" id="SSF54001">
    <property type="entry name" value="Cysteine proteinases"/>
    <property type="match status" value="1"/>
</dbReference>
<gene>
    <name evidence="6" type="ORF">M0812_29922</name>
</gene>
<dbReference type="FunFam" id="3.90.70.10:FF:000039">
    <property type="entry name" value="Cysteine proteinase 2, putative"/>
    <property type="match status" value="1"/>
</dbReference>
<evidence type="ECO:0000259" key="5">
    <source>
        <dbReference type="SMART" id="SM00848"/>
    </source>
</evidence>
<dbReference type="PRINTS" id="PR00705">
    <property type="entry name" value="PAPAIN"/>
</dbReference>
<dbReference type="Proteomes" id="UP001146793">
    <property type="component" value="Unassembled WGS sequence"/>
</dbReference>
<evidence type="ECO:0000259" key="4">
    <source>
        <dbReference type="SMART" id="SM00645"/>
    </source>
</evidence>
<organism evidence="6 7">
    <name type="scientific">Anaeramoeba flamelloides</name>
    <dbReference type="NCBI Taxonomy" id="1746091"/>
    <lineage>
        <taxon>Eukaryota</taxon>
        <taxon>Metamonada</taxon>
        <taxon>Anaeramoebidae</taxon>
        <taxon>Anaeramoeba</taxon>
    </lineage>
</organism>
<evidence type="ECO:0000313" key="6">
    <source>
        <dbReference type="EMBL" id="KAJ3423393.1"/>
    </source>
</evidence>
<dbReference type="InterPro" id="IPR039417">
    <property type="entry name" value="Peptidase_C1A_papain-like"/>
</dbReference>
<dbReference type="Pfam" id="PF00112">
    <property type="entry name" value="Peptidase_C1"/>
    <property type="match status" value="1"/>
</dbReference>
<feature type="domain" description="Cathepsin propeptide inhibitor" evidence="5">
    <location>
        <begin position="59"/>
        <end position="115"/>
    </location>
</feature>
<dbReference type="GO" id="GO:0006508">
    <property type="term" value="P:proteolysis"/>
    <property type="evidence" value="ECO:0007669"/>
    <property type="project" value="InterPro"/>
</dbReference>
<dbReference type="PROSITE" id="PS00139">
    <property type="entry name" value="THIOL_PROTEASE_CYS"/>
    <property type="match status" value="1"/>
</dbReference>
<dbReference type="PANTHER" id="PTHR12411">
    <property type="entry name" value="CYSTEINE PROTEASE FAMILY C1-RELATED"/>
    <property type="match status" value="1"/>
</dbReference>
<comment type="caution">
    <text evidence="6">The sequence shown here is derived from an EMBL/GenBank/DDBJ whole genome shotgun (WGS) entry which is preliminary data.</text>
</comment>
<keyword evidence="3" id="KW-1133">Transmembrane helix</keyword>
<protein>
    <submittedName>
        <fullName evidence="6">Cysteine proteinase</fullName>
    </submittedName>
</protein>
<reference evidence="6" key="1">
    <citation type="submission" date="2022-08" db="EMBL/GenBank/DDBJ databases">
        <title>Novel sulphate-reducing endosymbionts in the free-living metamonad Anaeramoeba.</title>
        <authorList>
            <person name="Jerlstrom-Hultqvist J."/>
            <person name="Cepicka I."/>
            <person name="Gallot-Lavallee L."/>
            <person name="Salas-Leiva D."/>
            <person name="Curtis B.A."/>
            <person name="Zahonova K."/>
            <person name="Pipaliya S."/>
            <person name="Dacks J."/>
            <person name="Roger A.J."/>
        </authorList>
    </citation>
    <scope>NUCLEOTIDE SEQUENCE</scope>
    <source>
        <strain evidence="6">Busselton2</strain>
    </source>
</reference>
<dbReference type="AlphaFoldDB" id="A0AAV7Y7H4"/>
<dbReference type="InterPro" id="IPR038765">
    <property type="entry name" value="Papain-like_cys_pep_sf"/>
</dbReference>
<dbReference type="InterPro" id="IPR013128">
    <property type="entry name" value="Peptidase_C1A"/>
</dbReference>
<accession>A0AAV7Y7H4</accession>
<keyword evidence="2" id="KW-1015">Disulfide bond</keyword>
<dbReference type="InterPro" id="IPR025661">
    <property type="entry name" value="Pept_asp_AS"/>
</dbReference>
<feature type="transmembrane region" description="Helical" evidence="3">
    <location>
        <begin position="20"/>
        <end position="47"/>
    </location>
</feature>
<keyword evidence="3" id="KW-0472">Membrane</keyword>
<keyword evidence="3" id="KW-0812">Transmembrane</keyword>
<evidence type="ECO:0000256" key="2">
    <source>
        <dbReference type="ARBA" id="ARBA00023157"/>
    </source>
</evidence>
<dbReference type="InterPro" id="IPR000169">
    <property type="entry name" value="Pept_cys_AS"/>
</dbReference>
<evidence type="ECO:0000256" key="3">
    <source>
        <dbReference type="SAM" id="Phobius"/>
    </source>
</evidence>
<dbReference type="EMBL" id="JANTQA010000076">
    <property type="protein sequence ID" value="KAJ3423393.1"/>
    <property type="molecule type" value="Genomic_DNA"/>
</dbReference>
<dbReference type="InterPro" id="IPR013201">
    <property type="entry name" value="Prot_inhib_I29"/>
</dbReference>
<sequence>MIGSALLSIDSVEWSPNGLVIGIITPFVMGLFMKFLLIALLVVAAFCEPLTEDNYNFLFSKFQEQYNRNYRPEEQALRFSLFKNNLDRIRSHNARTDVSFKTGINQFSDWTRDEYLSILPNMPLQYSDAPVWDNEQQPTAATVDWRQKGAVTPVKDQGQCGSCWSFSTTGTMEGRDFIDTGILNSYSESMIVDCDGDCYGCNGCWPYLALEWVQNQGGDCAEIDYPYHAVQETCKKTQCKKKGTCKGHTNIKAGSESALATAVEQNGPISVAIDASHWSFQQYKSGVYYEPDCSSSQLDHAVLCVGYGVQDNANYWIVKNSWNTSWGNEGYIYMAKDKSNNCGIATSAVYPNTCSNL</sequence>
<comment type="similarity">
    <text evidence="1">Belongs to the peptidase C1 family.</text>
</comment>
<dbReference type="PROSITE" id="PS00640">
    <property type="entry name" value="THIOL_PROTEASE_ASN"/>
    <property type="match status" value="1"/>
</dbReference>
<dbReference type="SMART" id="SM00645">
    <property type="entry name" value="Pept_C1"/>
    <property type="match status" value="1"/>
</dbReference>
<evidence type="ECO:0000256" key="1">
    <source>
        <dbReference type="ARBA" id="ARBA00008455"/>
    </source>
</evidence>
<dbReference type="Pfam" id="PF08246">
    <property type="entry name" value="Inhibitor_I29"/>
    <property type="match status" value="1"/>
</dbReference>
<evidence type="ECO:0000313" key="7">
    <source>
        <dbReference type="Proteomes" id="UP001146793"/>
    </source>
</evidence>
<dbReference type="InterPro" id="IPR000668">
    <property type="entry name" value="Peptidase_C1A_C"/>
</dbReference>